<proteinExistence type="predicted"/>
<protein>
    <submittedName>
        <fullName evidence="1">Uncharacterized protein</fullName>
    </submittedName>
</protein>
<dbReference type="EMBL" id="WTYV01000003">
    <property type="protein sequence ID" value="MXO72017.1"/>
    <property type="molecule type" value="Genomic_DNA"/>
</dbReference>
<dbReference type="Proteomes" id="UP000466966">
    <property type="component" value="Unassembled WGS sequence"/>
</dbReference>
<organism evidence="1 2">
    <name type="scientific">Alteraurantiacibacter buctensis</name>
    <dbReference type="NCBI Taxonomy" id="1503981"/>
    <lineage>
        <taxon>Bacteria</taxon>
        <taxon>Pseudomonadati</taxon>
        <taxon>Pseudomonadota</taxon>
        <taxon>Alphaproteobacteria</taxon>
        <taxon>Sphingomonadales</taxon>
        <taxon>Erythrobacteraceae</taxon>
        <taxon>Alteraurantiacibacter</taxon>
    </lineage>
</organism>
<accession>A0A844Z0U5</accession>
<dbReference type="AlphaFoldDB" id="A0A844Z0U5"/>
<keyword evidence="2" id="KW-1185">Reference proteome</keyword>
<name>A0A844Z0U5_9SPHN</name>
<comment type="caution">
    <text evidence="1">The sequence shown here is derived from an EMBL/GenBank/DDBJ whole genome shotgun (WGS) entry which is preliminary data.</text>
</comment>
<reference evidence="1 2" key="1">
    <citation type="submission" date="2019-12" db="EMBL/GenBank/DDBJ databases">
        <title>Genomic-based taxomic classification of the family Erythrobacteraceae.</title>
        <authorList>
            <person name="Xu L."/>
        </authorList>
    </citation>
    <scope>NUCLEOTIDE SEQUENCE [LARGE SCALE GENOMIC DNA]</scope>
    <source>
        <strain evidence="1 2">M0322</strain>
    </source>
</reference>
<evidence type="ECO:0000313" key="2">
    <source>
        <dbReference type="Proteomes" id="UP000466966"/>
    </source>
</evidence>
<evidence type="ECO:0000313" key="1">
    <source>
        <dbReference type="EMBL" id="MXO72017.1"/>
    </source>
</evidence>
<gene>
    <name evidence="1" type="ORF">GRI99_10255</name>
</gene>
<sequence length="67" mass="7230">MTRVLSLSLSGWLCGHGAKGKGLALIGITKRLKRVDVERGTAFLFGVTFGARCWDKAGICGKVVWHV</sequence>